<gene>
    <name evidence="2" type="ORF">A6A03_03825</name>
</gene>
<dbReference type="Proteomes" id="UP000078287">
    <property type="component" value="Unassembled WGS sequence"/>
</dbReference>
<keyword evidence="3" id="KW-1185">Reference proteome</keyword>
<organism evidence="2 3">
    <name type="scientific">Chloroflexus islandicus</name>
    <dbReference type="NCBI Taxonomy" id="1707952"/>
    <lineage>
        <taxon>Bacteria</taxon>
        <taxon>Bacillati</taxon>
        <taxon>Chloroflexota</taxon>
        <taxon>Chloroflexia</taxon>
        <taxon>Chloroflexales</taxon>
        <taxon>Chloroflexineae</taxon>
        <taxon>Chloroflexaceae</taxon>
        <taxon>Chloroflexus</taxon>
    </lineage>
</organism>
<comment type="caution">
    <text evidence="2">The sequence shown here is derived from an EMBL/GenBank/DDBJ whole genome shotgun (WGS) entry which is preliminary data.</text>
</comment>
<dbReference type="OrthoDB" id="141365at2"/>
<evidence type="ECO:0000256" key="1">
    <source>
        <dbReference type="SAM" id="SignalP"/>
    </source>
</evidence>
<dbReference type="RefSeq" id="WP_066790361.1">
    <property type="nucleotide sequence ID" value="NZ_LWQS01000082.1"/>
</dbReference>
<dbReference type="AlphaFoldDB" id="A0A178M5M8"/>
<evidence type="ECO:0000313" key="2">
    <source>
        <dbReference type="EMBL" id="OAN42855.1"/>
    </source>
</evidence>
<protein>
    <submittedName>
        <fullName evidence="2">Uncharacterized protein</fullName>
    </submittedName>
</protein>
<proteinExistence type="predicted"/>
<dbReference type="EMBL" id="LWQS01000082">
    <property type="protein sequence ID" value="OAN42855.1"/>
    <property type="molecule type" value="Genomic_DNA"/>
</dbReference>
<evidence type="ECO:0000313" key="3">
    <source>
        <dbReference type="Proteomes" id="UP000078287"/>
    </source>
</evidence>
<feature type="chain" id="PRO_5008091709" evidence="1">
    <location>
        <begin position="23"/>
        <end position="353"/>
    </location>
</feature>
<keyword evidence="1" id="KW-0732">Signal</keyword>
<sequence>MQRPSFTSFAALLALVISLANAFNQTGYAQGGPQTVGRAFTYQGRLDHNGAPANGAYDFEFALFDSGTGGNQLGATVALNGVNVVNGVFTVQLDFGNPFWQQQTYLEVRVRQSGGGSFTTLTPRQLLTAAPVASSLPGVYVDQASQFVGIGRSTRIVGREVFGINADFGADDVNYGGMYVNTVAARGLPFYGYATGGGFRAWTTYNSNPNNEVNPDLNNGAWELYTASATTSRPLLQVRPSSVAQPISANGLVKAGAFVNCSSSAPSISRSFVNIVPPSPAAPPAVTVTWSSTLDACVIDFGFDIDNRYYAATANAANPRVVVCAYASPTSLYCKRFRLDGTRENGPISVLIY</sequence>
<name>A0A178M5M8_9CHLR</name>
<feature type="signal peptide" evidence="1">
    <location>
        <begin position="1"/>
        <end position="22"/>
    </location>
</feature>
<accession>A0A178M5M8</accession>
<reference evidence="2 3" key="1">
    <citation type="submission" date="2016-04" db="EMBL/GenBank/DDBJ databases">
        <title>Chloroflexus islandicus sp. nov., a thermophilic filamentous anoxygenic phototrophic bacterium from geyser Strokkur (Iceland).</title>
        <authorList>
            <person name="Gaisin V.A."/>
            <person name="Kalashnikov A.M."/>
            <person name="Sukhacheva M.V."/>
            <person name="Grouzdev D.S."/>
            <person name="Ivanov T.M."/>
            <person name="Kuznetsov B."/>
            <person name="Gorlenko V.M."/>
        </authorList>
    </citation>
    <scope>NUCLEOTIDE SEQUENCE [LARGE SCALE GENOMIC DNA]</scope>
    <source>
        <strain evidence="3">isl-2</strain>
    </source>
</reference>
<dbReference type="STRING" id="1707952.A6A03_03825"/>